<keyword evidence="2 3" id="KW-0808">Transferase</keyword>
<keyword evidence="4" id="KW-1185">Reference proteome</keyword>
<sequence length="409" mass="44770">MKILIAGENASARKGGEAILPLKYAIMMQRRGHDVVLVTHSRNREEITEDYPALASVTHFIEDAASHRFLWRVGDKFSEALRDRLFGNLIVILSAWDMRRIVRRLLRTDKFDLVHQPTPVSPATPSPLYGLGVPVVIGPMNGGMSYPPGFATREGRAAQFFLKLGRMTARAANRLWPGKAQAAILLVANERTRRALPLVHGNTVIMSENGVDLDIWAPPSPRTESAHRKGFRLVFMGRMIAWKGLDLTLQALDAARLRRPDLNITLDILGDGPERAWIEASGTPGVYVHGFLTQAECAARLTGANALILNSLRECGGAVILEAMALGVPVIASDWGGPSEYVTAETGLLVHPAPPDSFAERLADAVLYLADTPEVAAAMGEAGSARARALYDWEDLADRMEDIYRKVRA</sequence>
<dbReference type="OrthoDB" id="9790710at2"/>
<dbReference type="PANTHER" id="PTHR12526:SF510">
    <property type="entry name" value="D-INOSITOL 3-PHOSPHATE GLYCOSYLTRANSFERASE"/>
    <property type="match status" value="1"/>
</dbReference>
<gene>
    <name evidence="3" type="primary">glgM</name>
    <name evidence="3" type="ORF">ROE7235_02764</name>
</gene>
<name>A0A3B0MHK0_9RHOB</name>
<dbReference type="RefSeq" id="WP_121096086.1">
    <property type="nucleotide sequence ID" value="NZ_UIHC01000034.1"/>
</dbReference>
<protein>
    <submittedName>
        <fullName evidence="3">Alpha-maltose-1-phosphate synthase</fullName>
        <ecNumber evidence="3">2.4.1.342</ecNumber>
    </submittedName>
</protein>
<dbReference type="EMBL" id="UIHC01000034">
    <property type="protein sequence ID" value="SUZ32998.1"/>
    <property type="molecule type" value="Genomic_DNA"/>
</dbReference>
<keyword evidence="1 3" id="KW-0328">Glycosyltransferase</keyword>
<evidence type="ECO:0000313" key="4">
    <source>
        <dbReference type="Proteomes" id="UP000272908"/>
    </source>
</evidence>
<dbReference type="EC" id="2.4.1.342" evidence="3"/>
<accession>A0A3B0MHK0</accession>
<reference evidence="4" key="1">
    <citation type="submission" date="2018-08" db="EMBL/GenBank/DDBJ databases">
        <authorList>
            <person name="Rodrigo-Torres L."/>
            <person name="Arahal R. D."/>
            <person name="Lucena T."/>
        </authorList>
    </citation>
    <scope>NUCLEOTIDE SEQUENCE [LARGE SCALE GENOMIC DNA]</scope>
    <source>
        <strain evidence="4">CECT 7235</strain>
    </source>
</reference>
<evidence type="ECO:0000256" key="2">
    <source>
        <dbReference type="ARBA" id="ARBA00022679"/>
    </source>
</evidence>
<proteinExistence type="predicted"/>
<evidence type="ECO:0000256" key="1">
    <source>
        <dbReference type="ARBA" id="ARBA00022676"/>
    </source>
</evidence>
<dbReference type="PANTHER" id="PTHR12526">
    <property type="entry name" value="GLYCOSYLTRANSFERASE"/>
    <property type="match status" value="1"/>
</dbReference>
<dbReference type="GO" id="GO:0016757">
    <property type="term" value="F:glycosyltransferase activity"/>
    <property type="evidence" value="ECO:0007669"/>
    <property type="project" value="UniProtKB-KW"/>
</dbReference>
<dbReference type="SUPFAM" id="SSF53756">
    <property type="entry name" value="UDP-Glycosyltransferase/glycogen phosphorylase"/>
    <property type="match status" value="1"/>
</dbReference>
<dbReference type="Gene3D" id="3.40.50.2000">
    <property type="entry name" value="Glycogen Phosphorylase B"/>
    <property type="match status" value="2"/>
</dbReference>
<dbReference type="Pfam" id="PF13692">
    <property type="entry name" value="Glyco_trans_1_4"/>
    <property type="match status" value="1"/>
</dbReference>
<dbReference type="AlphaFoldDB" id="A0A3B0MHK0"/>
<dbReference type="CDD" id="cd03801">
    <property type="entry name" value="GT4_PimA-like"/>
    <property type="match status" value="1"/>
</dbReference>
<evidence type="ECO:0000313" key="3">
    <source>
        <dbReference type="EMBL" id="SUZ32998.1"/>
    </source>
</evidence>
<organism evidence="3 4">
    <name type="scientific">Roseinatronobacter ekhonensis</name>
    <dbReference type="NCBI Taxonomy" id="254356"/>
    <lineage>
        <taxon>Bacteria</taxon>
        <taxon>Pseudomonadati</taxon>
        <taxon>Pseudomonadota</taxon>
        <taxon>Alphaproteobacteria</taxon>
        <taxon>Rhodobacterales</taxon>
        <taxon>Paracoccaceae</taxon>
        <taxon>Roseinatronobacter</taxon>
    </lineage>
</organism>
<dbReference type="Proteomes" id="UP000272908">
    <property type="component" value="Unassembled WGS sequence"/>
</dbReference>